<evidence type="ECO:0000313" key="8">
    <source>
        <dbReference type="EMBL" id="SFB05567.1"/>
    </source>
</evidence>
<proteinExistence type="inferred from homology"/>
<dbReference type="InterPro" id="IPR005648">
    <property type="entry name" value="FlgD"/>
</dbReference>
<comment type="similarity">
    <text evidence="1 5">Belongs to the FlgD family.</text>
</comment>
<dbReference type="Gene3D" id="2.60.40.4070">
    <property type="match status" value="1"/>
</dbReference>
<reference evidence="8 9" key="1">
    <citation type="submission" date="2016-10" db="EMBL/GenBank/DDBJ databases">
        <authorList>
            <person name="de Groot N.N."/>
        </authorList>
    </citation>
    <scope>NUCLEOTIDE SEQUENCE [LARGE SCALE GENOMIC DNA]</scope>
    <source>
        <strain evidence="8 9">DSM 29316</strain>
    </source>
</reference>
<evidence type="ECO:0000256" key="5">
    <source>
        <dbReference type="RuleBase" id="RU362076"/>
    </source>
</evidence>
<dbReference type="RefSeq" id="WP_092065586.1">
    <property type="nucleotide sequence ID" value="NZ_FOJU01000004.1"/>
</dbReference>
<dbReference type="AlphaFoldDB" id="A0A1I0XY08"/>
<keyword evidence="8" id="KW-0969">Cilium</keyword>
<dbReference type="Pfam" id="PF13860">
    <property type="entry name" value="FlgD_ig"/>
    <property type="match status" value="1"/>
</dbReference>
<comment type="function">
    <text evidence="4 5">Required for flagellar hook formation. May act as a scaffolding protein.</text>
</comment>
<dbReference type="STRING" id="871651.SAMN05421688_2610"/>
<dbReference type="Pfam" id="PF03963">
    <property type="entry name" value="FlgD"/>
    <property type="match status" value="1"/>
</dbReference>
<keyword evidence="8" id="KW-0966">Cell projection</keyword>
<dbReference type="Gene3D" id="2.30.30.910">
    <property type="match status" value="1"/>
</dbReference>
<dbReference type="GO" id="GO:0044781">
    <property type="term" value="P:bacterial-type flagellum organization"/>
    <property type="evidence" value="ECO:0007669"/>
    <property type="project" value="UniProtKB-UniRule"/>
</dbReference>
<gene>
    <name evidence="8" type="ORF">SAMN05421688_2610</name>
</gene>
<keyword evidence="8" id="KW-0282">Flagellum</keyword>
<protein>
    <recommendedName>
        <fullName evidence="2 5">Basal-body rod modification protein FlgD</fullName>
    </recommendedName>
</protein>
<keyword evidence="9" id="KW-1185">Reference proteome</keyword>
<evidence type="ECO:0000256" key="3">
    <source>
        <dbReference type="ARBA" id="ARBA00022795"/>
    </source>
</evidence>
<evidence type="ECO:0000313" key="9">
    <source>
        <dbReference type="Proteomes" id="UP000198796"/>
    </source>
</evidence>
<dbReference type="Proteomes" id="UP000198796">
    <property type="component" value="Unassembled WGS sequence"/>
</dbReference>
<feature type="domain" description="FlgD/Vpr Ig-like" evidence="7">
    <location>
        <begin position="111"/>
        <end position="175"/>
    </location>
</feature>
<dbReference type="OrthoDB" id="9785233at2"/>
<evidence type="ECO:0000256" key="4">
    <source>
        <dbReference type="ARBA" id="ARBA00024746"/>
    </source>
</evidence>
<evidence type="ECO:0000256" key="6">
    <source>
        <dbReference type="SAM" id="MobiDB-lite"/>
    </source>
</evidence>
<accession>A0A1I0XY08</accession>
<dbReference type="InterPro" id="IPR025965">
    <property type="entry name" value="FlgD/Vpr_Ig-like"/>
</dbReference>
<name>A0A1I0XY08_9RHOB</name>
<evidence type="ECO:0000256" key="1">
    <source>
        <dbReference type="ARBA" id="ARBA00010577"/>
    </source>
</evidence>
<feature type="region of interest" description="Disordered" evidence="6">
    <location>
        <begin position="1"/>
        <end position="25"/>
    </location>
</feature>
<dbReference type="EMBL" id="FOJU01000004">
    <property type="protein sequence ID" value="SFB05567.1"/>
    <property type="molecule type" value="Genomic_DNA"/>
</dbReference>
<evidence type="ECO:0000259" key="7">
    <source>
        <dbReference type="Pfam" id="PF13860"/>
    </source>
</evidence>
<evidence type="ECO:0000256" key="2">
    <source>
        <dbReference type="ARBA" id="ARBA00016013"/>
    </source>
</evidence>
<keyword evidence="3 5" id="KW-1005">Bacterial flagellum biogenesis</keyword>
<sequence>MTDVSSVGATSATTTTSKTAAATSSSGSAISSDFETFLKMLTVQLENQDPLNPIESSDYAVQLATFSSVEQQVQTNDLLTALVGQGGTTGIAQFASWVGMSVLSPGSASFNGTPVDLTFDALAEGETGSIVVRNSSGAVVERLPMSAGEDDMKWNGLDASGQPRASGAYDFQMEIYENGVVVDKRDVRSYSQVVEVRSDIDGAKLILAGGDSVAPSDVSALRE</sequence>
<organism evidence="8 9">
    <name type="scientific">Poseidonocella pacifica</name>
    <dbReference type="NCBI Taxonomy" id="871651"/>
    <lineage>
        <taxon>Bacteria</taxon>
        <taxon>Pseudomonadati</taxon>
        <taxon>Pseudomonadota</taxon>
        <taxon>Alphaproteobacteria</taxon>
        <taxon>Rhodobacterales</taxon>
        <taxon>Roseobacteraceae</taxon>
        <taxon>Poseidonocella</taxon>
    </lineage>
</organism>